<keyword evidence="3" id="KW-1185">Reference proteome</keyword>
<name>A0ABN2FX37_9ACTN</name>
<dbReference type="Proteomes" id="UP001501319">
    <property type="component" value="Unassembled WGS sequence"/>
</dbReference>
<dbReference type="PANTHER" id="PTHR41878">
    <property type="entry name" value="LEXA REPRESSOR-RELATED"/>
    <property type="match status" value="1"/>
</dbReference>
<dbReference type="InterPro" id="IPR012912">
    <property type="entry name" value="Plasmid_pRiA4b_Orf3-like"/>
</dbReference>
<dbReference type="RefSeq" id="WP_344116630.1">
    <property type="nucleotide sequence ID" value="NZ_BAAANE010000016.1"/>
</dbReference>
<dbReference type="PANTHER" id="PTHR41878:SF1">
    <property type="entry name" value="TNPR PROTEIN"/>
    <property type="match status" value="1"/>
</dbReference>
<sequence>MDEESLRMTFELPAVRLPPFEELAAAARLCERLQAVRRLAEWTGERRVTKTGNLMLADARAAVQEFGLPDHPKARAAGGFPELQDLWALAVDLELLSVDGGRAEYVAEVDNDRDRDVVELWIDLLALTLQDTVELPGDEQRLMPLLMRLYVDVRGLTVEDLVTHVLSTSVEAAPDELGRVLASLGPAVRALLVQIIRRKLDALEAIDALVVDGDQVRLTHLGRFGLVHWFEMGGIGAPFVTDLADATVAEVLDLGLAQDSAFEEWLAAVGQDVAAERILEHARGGTPGHRVVAFGMLNQLGLVAEKGVRACLDDSDLRPHANAWLSARGLAVDESSLDDLHRVFIDMVAAELDGDPRSARESIRELAEDAEYDAAALLEDLWQCEHPAALSVMEALAQYYPDPAAAKAARKGVMRLRSETGAMRAAPDDSTYQLKVLLKHTKPPVWRRIQVPGSTTLAGLHAVIQVAMGWTNSHLHQFEINQRIYGEIDDDAPEDLLEAADFALQEVAQAGDRFDYLYDFGDGWSHVVTVEKVLPADSGPEVRCVAGKRNCPPEDVGGPWGFEEFLKAYSDPAHPDHAQYQQQLGDDYDAAAFDLDMVNAELAELLVD</sequence>
<proteinExistence type="predicted"/>
<protein>
    <recommendedName>
        <fullName evidence="1">Plasmid pRiA4b Orf3-like domain-containing protein</fullName>
    </recommendedName>
</protein>
<dbReference type="InterPro" id="IPR024047">
    <property type="entry name" value="MM3350-like_sf"/>
</dbReference>
<evidence type="ECO:0000259" key="1">
    <source>
        <dbReference type="Pfam" id="PF07929"/>
    </source>
</evidence>
<comment type="caution">
    <text evidence="2">The sequence shown here is derived from an EMBL/GenBank/DDBJ whole genome shotgun (WGS) entry which is preliminary data.</text>
</comment>
<reference evidence="2 3" key="1">
    <citation type="journal article" date="2019" name="Int. J. Syst. Evol. Microbiol.">
        <title>The Global Catalogue of Microorganisms (GCM) 10K type strain sequencing project: providing services to taxonomists for standard genome sequencing and annotation.</title>
        <authorList>
            <consortium name="The Broad Institute Genomics Platform"/>
            <consortium name="The Broad Institute Genome Sequencing Center for Infectious Disease"/>
            <person name="Wu L."/>
            <person name="Ma J."/>
        </authorList>
    </citation>
    <scope>NUCLEOTIDE SEQUENCE [LARGE SCALE GENOMIC DNA]</scope>
    <source>
        <strain evidence="2 3">JCM 14306</strain>
    </source>
</reference>
<dbReference type="Gene3D" id="3.10.290.30">
    <property type="entry name" value="MM3350-like"/>
    <property type="match status" value="1"/>
</dbReference>
<dbReference type="Pfam" id="PF07929">
    <property type="entry name" value="PRiA4_ORF3"/>
    <property type="match status" value="1"/>
</dbReference>
<dbReference type="EMBL" id="BAAANE010000016">
    <property type="protein sequence ID" value="GAA1661304.1"/>
    <property type="molecule type" value="Genomic_DNA"/>
</dbReference>
<dbReference type="SUPFAM" id="SSF159941">
    <property type="entry name" value="MM3350-like"/>
    <property type="match status" value="1"/>
</dbReference>
<organism evidence="2 3">
    <name type="scientific">Kribbella alba</name>
    <dbReference type="NCBI Taxonomy" id="190197"/>
    <lineage>
        <taxon>Bacteria</taxon>
        <taxon>Bacillati</taxon>
        <taxon>Actinomycetota</taxon>
        <taxon>Actinomycetes</taxon>
        <taxon>Propionibacteriales</taxon>
        <taxon>Kribbellaceae</taxon>
        <taxon>Kribbella</taxon>
    </lineage>
</organism>
<feature type="domain" description="Plasmid pRiA4b Orf3-like" evidence="1">
    <location>
        <begin position="431"/>
        <end position="596"/>
    </location>
</feature>
<evidence type="ECO:0000313" key="3">
    <source>
        <dbReference type="Proteomes" id="UP001501319"/>
    </source>
</evidence>
<accession>A0ABN2FX37</accession>
<evidence type="ECO:0000313" key="2">
    <source>
        <dbReference type="EMBL" id="GAA1661304.1"/>
    </source>
</evidence>
<gene>
    <name evidence="2" type="ORF">GCM10009744_63800</name>
</gene>